<organism evidence="2">
    <name type="scientific">marine sediment metagenome</name>
    <dbReference type="NCBI Taxonomy" id="412755"/>
    <lineage>
        <taxon>unclassified sequences</taxon>
        <taxon>metagenomes</taxon>
        <taxon>ecological metagenomes</taxon>
    </lineage>
</organism>
<dbReference type="InterPro" id="IPR001557">
    <property type="entry name" value="L-lactate/malate_DH"/>
</dbReference>
<sequence length="74" mass="7593">MRKKVTIVGAGATGGSMVEILQAKGYCDIVLVDIIEGLPQGKALDQAHAGPLVGSDARIIGTNDWKDTAGSDVV</sequence>
<dbReference type="SUPFAM" id="SSF51735">
    <property type="entry name" value="NAD(P)-binding Rossmann-fold domains"/>
    <property type="match status" value="1"/>
</dbReference>
<feature type="non-terminal residue" evidence="2">
    <location>
        <position position="74"/>
    </location>
</feature>
<dbReference type="PRINTS" id="PR00086">
    <property type="entry name" value="LLDHDRGNASE"/>
</dbReference>
<evidence type="ECO:0000259" key="1">
    <source>
        <dbReference type="Pfam" id="PF00056"/>
    </source>
</evidence>
<dbReference type="Gene3D" id="3.40.50.720">
    <property type="entry name" value="NAD(P)-binding Rossmann-like Domain"/>
    <property type="match status" value="1"/>
</dbReference>
<dbReference type="GO" id="GO:0016616">
    <property type="term" value="F:oxidoreductase activity, acting on the CH-OH group of donors, NAD or NADP as acceptor"/>
    <property type="evidence" value="ECO:0007669"/>
    <property type="project" value="InterPro"/>
</dbReference>
<evidence type="ECO:0000313" key="2">
    <source>
        <dbReference type="EMBL" id="GAG07885.1"/>
    </source>
</evidence>
<feature type="domain" description="Lactate/malate dehydrogenase N-terminal" evidence="1">
    <location>
        <begin position="4"/>
        <end position="74"/>
    </location>
</feature>
<gene>
    <name evidence="2" type="ORF">S01H1_34966</name>
</gene>
<dbReference type="InterPro" id="IPR036291">
    <property type="entry name" value="NAD(P)-bd_dom_sf"/>
</dbReference>
<dbReference type="AlphaFoldDB" id="X0UQB0"/>
<reference evidence="2" key="1">
    <citation type="journal article" date="2014" name="Front. Microbiol.">
        <title>High frequency of phylogenetically diverse reductive dehalogenase-homologous genes in deep subseafloor sedimentary metagenomes.</title>
        <authorList>
            <person name="Kawai M."/>
            <person name="Futagami T."/>
            <person name="Toyoda A."/>
            <person name="Takaki Y."/>
            <person name="Nishi S."/>
            <person name="Hori S."/>
            <person name="Arai W."/>
            <person name="Tsubouchi T."/>
            <person name="Morono Y."/>
            <person name="Uchiyama I."/>
            <person name="Ito T."/>
            <person name="Fujiyama A."/>
            <person name="Inagaki F."/>
            <person name="Takami H."/>
        </authorList>
    </citation>
    <scope>NUCLEOTIDE SEQUENCE</scope>
    <source>
        <strain evidence="2">Expedition CK06-06</strain>
    </source>
</reference>
<protein>
    <recommendedName>
        <fullName evidence="1">Lactate/malate dehydrogenase N-terminal domain-containing protein</fullName>
    </recommendedName>
</protein>
<proteinExistence type="predicted"/>
<dbReference type="InterPro" id="IPR001236">
    <property type="entry name" value="Lactate/malate_DH_N"/>
</dbReference>
<dbReference type="Pfam" id="PF00056">
    <property type="entry name" value="Ldh_1_N"/>
    <property type="match status" value="1"/>
</dbReference>
<accession>X0UQB0</accession>
<name>X0UQB0_9ZZZZ</name>
<dbReference type="EMBL" id="BARS01021809">
    <property type="protein sequence ID" value="GAG07885.1"/>
    <property type="molecule type" value="Genomic_DNA"/>
</dbReference>
<dbReference type="GO" id="GO:0019752">
    <property type="term" value="P:carboxylic acid metabolic process"/>
    <property type="evidence" value="ECO:0007669"/>
    <property type="project" value="InterPro"/>
</dbReference>
<comment type="caution">
    <text evidence="2">The sequence shown here is derived from an EMBL/GenBank/DDBJ whole genome shotgun (WGS) entry which is preliminary data.</text>
</comment>